<accession>A0A9D4H3U9</accession>
<keyword evidence="2" id="KW-1185">Reference proteome</keyword>
<dbReference type="AlphaFoldDB" id="A0A9D4H3U9"/>
<organism evidence="1 2">
    <name type="scientific">Dreissena polymorpha</name>
    <name type="common">Zebra mussel</name>
    <name type="synonym">Mytilus polymorpha</name>
    <dbReference type="NCBI Taxonomy" id="45954"/>
    <lineage>
        <taxon>Eukaryota</taxon>
        <taxon>Metazoa</taxon>
        <taxon>Spiralia</taxon>
        <taxon>Lophotrochozoa</taxon>
        <taxon>Mollusca</taxon>
        <taxon>Bivalvia</taxon>
        <taxon>Autobranchia</taxon>
        <taxon>Heteroconchia</taxon>
        <taxon>Euheterodonta</taxon>
        <taxon>Imparidentia</taxon>
        <taxon>Neoheterodontei</taxon>
        <taxon>Myida</taxon>
        <taxon>Dreissenoidea</taxon>
        <taxon>Dreissenidae</taxon>
        <taxon>Dreissena</taxon>
    </lineage>
</organism>
<dbReference type="EMBL" id="JAIWYP010000005">
    <property type="protein sequence ID" value="KAH3828040.1"/>
    <property type="molecule type" value="Genomic_DNA"/>
</dbReference>
<reference evidence="1" key="2">
    <citation type="submission" date="2020-11" db="EMBL/GenBank/DDBJ databases">
        <authorList>
            <person name="McCartney M.A."/>
            <person name="Auch B."/>
            <person name="Kono T."/>
            <person name="Mallez S."/>
            <person name="Becker A."/>
            <person name="Gohl D.M."/>
            <person name="Silverstein K.A.T."/>
            <person name="Koren S."/>
            <person name="Bechman K.B."/>
            <person name="Herman A."/>
            <person name="Abrahante J.E."/>
            <person name="Garbe J."/>
        </authorList>
    </citation>
    <scope>NUCLEOTIDE SEQUENCE</scope>
    <source>
        <strain evidence="1">Duluth1</strain>
        <tissue evidence="1">Whole animal</tissue>
    </source>
</reference>
<sequence>MTQQQNYAVIKGSGRNEVKTILAVAEFNLHSIPTKKSAAEERLLSHYVEQIHSVAV</sequence>
<evidence type="ECO:0000313" key="2">
    <source>
        <dbReference type="Proteomes" id="UP000828390"/>
    </source>
</evidence>
<name>A0A9D4H3U9_DREPO</name>
<reference evidence="1" key="1">
    <citation type="journal article" date="2019" name="bioRxiv">
        <title>The Genome of the Zebra Mussel, Dreissena polymorpha: A Resource for Invasive Species Research.</title>
        <authorList>
            <person name="McCartney M.A."/>
            <person name="Auch B."/>
            <person name="Kono T."/>
            <person name="Mallez S."/>
            <person name="Zhang Y."/>
            <person name="Obille A."/>
            <person name="Becker A."/>
            <person name="Abrahante J.E."/>
            <person name="Garbe J."/>
            <person name="Badalamenti J.P."/>
            <person name="Herman A."/>
            <person name="Mangelson H."/>
            <person name="Liachko I."/>
            <person name="Sullivan S."/>
            <person name="Sone E.D."/>
            <person name="Koren S."/>
            <person name="Silverstein K.A.T."/>
            <person name="Beckman K.B."/>
            <person name="Gohl D.M."/>
        </authorList>
    </citation>
    <scope>NUCLEOTIDE SEQUENCE</scope>
    <source>
        <strain evidence="1">Duluth1</strain>
        <tissue evidence="1">Whole animal</tissue>
    </source>
</reference>
<gene>
    <name evidence="1" type="ORF">DPMN_129989</name>
</gene>
<evidence type="ECO:0000313" key="1">
    <source>
        <dbReference type="EMBL" id="KAH3828040.1"/>
    </source>
</evidence>
<dbReference type="Proteomes" id="UP000828390">
    <property type="component" value="Unassembled WGS sequence"/>
</dbReference>
<protein>
    <submittedName>
        <fullName evidence="1">Uncharacterized protein</fullName>
    </submittedName>
</protein>
<proteinExistence type="predicted"/>
<comment type="caution">
    <text evidence="1">The sequence shown here is derived from an EMBL/GenBank/DDBJ whole genome shotgun (WGS) entry which is preliminary data.</text>
</comment>